<evidence type="ECO:0000313" key="2">
    <source>
        <dbReference type="EMBL" id="SDF40089.1"/>
    </source>
</evidence>
<keyword evidence="1" id="KW-0812">Transmembrane</keyword>
<evidence type="ECO:0000256" key="1">
    <source>
        <dbReference type="SAM" id="Phobius"/>
    </source>
</evidence>
<sequence length="197" mass="21048">MKGKGTVVIIAVVMLALGIVGGTFIAKLTEDKDTIDSATTVINESSIPTATTESVNSPSNTYNSGDIVDIAKAKIAPLVVTVTDSFMDADGHSYEIFNQPEDTENNIVVHLNKQFSTLKYSVFNKAILTGSGSEGVSIICESTKDGESIGNPILSTVVPTDEIYPLDITVDVTGLDYVIIIDQKHNLQTYNFNAIAK</sequence>
<reference evidence="2 3" key="1">
    <citation type="submission" date="2016-10" db="EMBL/GenBank/DDBJ databases">
        <authorList>
            <person name="de Groot N.N."/>
        </authorList>
    </citation>
    <scope>NUCLEOTIDE SEQUENCE [LARGE SCALE GENOMIC DNA]</scope>
    <source>
        <strain evidence="2 3">DSM 28129</strain>
    </source>
</reference>
<dbReference type="EMBL" id="FNBG01000010">
    <property type="protein sequence ID" value="SDF40089.1"/>
    <property type="molecule type" value="Genomic_DNA"/>
</dbReference>
<dbReference type="AlphaFoldDB" id="A0A1G7KTM3"/>
<proteinExistence type="predicted"/>
<organism evidence="2 3">
    <name type="scientific">Fontibacillus panacisegetis</name>
    <dbReference type="NCBI Taxonomy" id="670482"/>
    <lineage>
        <taxon>Bacteria</taxon>
        <taxon>Bacillati</taxon>
        <taxon>Bacillota</taxon>
        <taxon>Bacilli</taxon>
        <taxon>Bacillales</taxon>
        <taxon>Paenibacillaceae</taxon>
        <taxon>Fontibacillus</taxon>
    </lineage>
</organism>
<name>A0A1G7KTM3_9BACL</name>
<keyword evidence="1" id="KW-1133">Transmembrane helix</keyword>
<gene>
    <name evidence="2" type="ORF">SAMN04488542_11055</name>
</gene>
<feature type="transmembrane region" description="Helical" evidence="1">
    <location>
        <begin position="7"/>
        <end position="26"/>
    </location>
</feature>
<keyword evidence="3" id="KW-1185">Reference proteome</keyword>
<keyword evidence="1" id="KW-0472">Membrane</keyword>
<protein>
    <submittedName>
        <fullName evidence="2">Uncharacterized protein</fullName>
    </submittedName>
</protein>
<dbReference type="RefSeq" id="WP_091229422.1">
    <property type="nucleotide sequence ID" value="NZ_FNBG01000010.1"/>
</dbReference>
<evidence type="ECO:0000313" key="3">
    <source>
        <dbReference type="Proteomes" id="UP000198972"/>
    </source>
</evidence>
<dbReference type="OrthoDB" id="9832793at2"/>
<dbReference type="Proteomes" id="UP000198972">
    <property type="component" value="Unassembled WGS sequence"/>
</dbReference>
<accession>A0A1G7KTM3</accession>